<organism evidence="1 2">
    <name type="scientific">Micromonospora haikouensis</name>
    <dbReference type="NCBI Taxonomy" id="686309"/>
    <lineage>
        <taxon>Bacteria</taxon>
        <taxon>Bacillati</taxon>
        <taxon>Actinomycetota</taxon>
        <taxon>Actinomycetes</taxon>
        <taxon>Micromonosporales</taxon>
        <taxon>Micromonosporaceae</taxon>
        <taxon>Micromonospora</taxon>
    </lineage>
</organism>
<name>A0A1C4YM56_9ACTN</name>
<dbReference type="AlphaFoldDB" id="A0A1C4YM56"/>
<evidence type="ECO:0000313" key="2">
    <source>
        <dbReference type="Proteomes" id="UP000199375"/>
    </source>
</evidence>
<gene>
    <name evidence="1" type="ORF">GA0070558_15512</name>
</gene>
<sequence length="160" mass="16524">MLALGPVAVFTEPAVAAPVCDVPEPPPVCGGDVDEANAWVNLTSASRVPTGVQVKGSAGDPDATTSVQVIAKISGVEVGRFSVASGSAFIRTLPARYGDTVCLTAVSQGAGVGETACRTLAVRFDPFGSFDELSPGPSGLRVRTGMWRRRWSSGVSRWST</sequence>
<dbReference type="Proteomes" id="UP000199375">
    <property type="component" value="Unassembled WGS sequence"/>
</dbReference>
<proteinExistence type="predicted"/>
<accession>A0A1C4YM56</accession>
<protein>
    <submittedName>
        <fullName evidence="1">Uncharacterized protein</fullName>
    </submittedName>
</protein>
<reference evidence="1 2" key="1">
    <citation type="submission" date="2016-06" db="EMBL/GenBank/DDBJ databases">
        <authorList>
            <person name="Kjaerup R.B."/>
            <person name="Dalgaard T.S."/>
            <person name="Juul-Madsen H.R."/>
        </authorList>
    </citation>
    <scope>NUCLEOTIDE SEQUENCE [LARGE SCALE GENOMIC DNA]</scope>
    <source>
        <strain evidence="1 2">DSM 45626</strain>
    </source>
</reference>
<evidence type="ECO:0000313" key="1">
    <source>
        <dbReference type="EMBL" id="SCF21737.1"/>
    </source>
</evidence>
<dbReference type="EMBL" id="FMCW01000055">
    <property type="protein sequence ID" value="SCF21737.1"/>
    <property type="molecule type" value="Genomic_DNA"/>
</dbReference>